<sequence length="250" mass="28220">SYSTSPVYCCLGLIFAWCLPALCSVSMQYLVAIPAVIEAGAETRFCATLRQPSETLVMTVTLRSREKNTTLLTHTSNEAFQTCAQFKAPLVQNREVHDFQVEVRGDTFYSKEVRKVMIKAYDPLTFIQTDKPIYLPGQKVNFRVVTMDNKMRPVNQLVSDPNDNRVGQWLNETSSGKILQLSYSLDTEAREGPYQIIVSVGANKVYHSFKVEKYVVSVVIGTLEAATPPNWENGSSRFQERHLRSLPRKA</sequence>
<feature type="region of interest" description="Disordered" evidence="6">
    <location>
        <begin position="230"/>
        <end position="250"/>
    </location>
</feature>
<evidence type="ECO:0000256" key="4">
    <source>
        <dbReference type="ARBA" id="ARBA00022900"/>
    </source>
</evidence>
<dbReference type="Proteomes" id="UP000261340">
    <property type="component" value="Unplaced"/>
</dbReference>
<dbReference type="FunFam" id="2.60.40.1930:FF:000001">
    <property type="entry name" value="CD109 isoform 3"/>
    <property type="match status" value="1"/>
</dbReference>
<dbReference type="GeneTree" id="ENSGT00940000162996"/>
<evidence type="ECO:0000256" key="3">
    <source>
        <dbReference type="ARBA" id="ARBA00022729"/>
    </source>
</evidence>
<evidence type="ECO:0000256" key="2">
    <source>
        <dbReference type="ARBA" id="ARBA00022690"/>
    </source>
</evidence>
<reference evidence="8" key="2">
    <citation type="submission" date="2025-09" db="UniProtKB">
        <authorList>
            <consortium name="Ensembl"/>
        </authorList>
    </citation>
    <scope>IDENTIFICATION</scope>
</reference>
<evidence type="ECO:0000313" key="9">
    <source>
        <dbReference type="Proteomes" id="UP000261340"/>
    </source>
</evidence>
<dbReference type="GO" id="GO:0004867">
    <property type="term" value="F:serine-type endopeptidase inhibitor activity"/>
    <property type="evidence" value="ECO:0007669"/>
    <property type="project" value="UniProtKB-KW"/>
</dbReference>
<dbReference type="PANTHER" id="PTHR11412">
    <property type="entry name" value="MACROGLOBULIN / COMPLEMENT"/>
    <property type="match status" value="1"/>
</dbReference>
<evidence type="ECO:0000313" key="8">
    <source>
        <dbReference type="Ensembl" id="ENSACIP00000024883.1"/>
    </source>
</evidence>
<keyword evidence="2" id="KW-0646">Protease inhibitor</keyword>
<evidence type="ECO:0000256" key="5">
    <source>
        <dbReference type="ARBA" id="ARBA00023180"/>
    </source>
</evidence>
<evidence type="ECO:0000256" key="1">
    <source>
        <dbReference type="ARBA" id="ARBA00010952"/>
    </source>
</evidence>
<evidence type="ECO:0000256" key="6">
    <source>
        <dbReference type="SAM" id="MobiDB-lite"/>
    </source>
</evidence>
<keyword evidence="3" id="KW-0732">Signal</keyword>
<organism evidence="8 9">
    <name type="scientific">Amphilophus citrinellus</name>
    <name type="common">Midas cichlid</name>
    <name type="synonym">Cichlasoma citrinellum</name>
    <dbReference type="NCBI Taxonomy" id="61819"/>
    <lineage>
        <taxon>Eukaryota</taxon>
        <taxon>Metazoa</taxon>
        <taxon>Chordata</taxon>
        <taxon>Craniata</taxon>
        <taxon>Vertebrata</taxon>
        <taxon>Euteleostomi</taxon>
        <taxon>Actinopterygii</taxon>
        <taxon>Neopterygii</taxon>
        <taxon>Teleostei</taxon>
        <taxon>Neoteleostei</taxon>
        <taxon>Acanthomorphata</taxon>
        <taxon>Ovalentaria</taxon>
        <taxon>Cichlomorphae</taxon>
        <taxon>Cichliformes</taxon>
        <taxon>Cichlidae</taxon>
        <taxon>New World cichlids</taxon>
        <taxon>Cichlasomatinae</taxon>
        <taxon>Heroini</taxon>
        <taxon>Amphilophus</taxon>
    </lineage>
</organism>
<evidence type="ECO:0000259" key="7">
    <source>
        <dbReference type="Pfam" id="PF01835"/>
    </source>
</evidence>
<keyword evidence="4" id="KW-0722">Serine protease inhibitor</keyword>
<proteinExistence type="inferred from homology"/>
<dbReference type="OMA" id="FHECTEF"/>
<dbReference type="Pfam" id="PF01835">
    <property type="entry name" value="MG2"/>
    <property type="match status" value="1"/>
</dbReference>
<accession>A0A3Q0ST94</accession>
<dbReference type="AlphaFoldDB" id="A0A3Q0ST94"/>
<dbReference type="Ensembl" id="ENSACIT00000025534.1">
    <property type="protein sequence ID" value="ENSACIP00000024883.1"/>
    <property type="gene ID" value="ENSACIG00000019299.1"/>
</dbReference>
<name>A0A3Q0ST94_AMPCI</name>
<dbReference type="Gene3D" id="2.60.40.1930">
    <property type="match status" value="1"/>
</dbReference>
<keyword evidence="5" id="KW-0325">Glycoprotein</keyword>
<reference evidence="8" key="1">
    <citation type="submission" date="2025-08" db="UniProtKB">
        <authorList>
            <consortium name="Ensembl"/>
        </authorList>
    </citation>
    <scope>IDENTIFICATION</scope>
</reference>
<dbReference type="InterPro" id="IPR002890">
    <property type="entry name" value="MG2"/>
</dbReference>
<keyword evidence="9" id="KW-1185">Reference proteome</keyword>
<dbReference type="InterPro" id="IPR050473">
    <property type="entry name" value="A2M/Complement_sys"/>
</dbReference>
<dbReference type="STRING" id="61819.ENSACIP00000024883"/>
<protein>
    <recommendedName>
        <fullName evidence="7">Macroglobulin domain-containing protein</fullName>
    </recommendedName>
</protein>
<dbReference type="PANTHER" id="PTHR11412:SF150">
    <property type="entry name" value="ALPHA-2-MACROGLOBULIN-RELATED"/>
    <property type="match status" value="1"/>
</dbReference>
<feature type="domain" description="Macroglobulin" evidence="7">
    <location>
        <begin position="125"/>
        <end position="211"/>
    </location>
</feature>
<comment type="similarity">
    <text evidence="1">Belongs to the protease inhibitor I39 (alpha-2-macroglobulin) family.</text>
</comment>